<keyword evidence="1" id="KW-0808">Transferase</keyword>
<evidence type="ECO:0000259" key="7">
    <source>
        <dbReference type="Pfam" id="PF00078"/>
    </source>
</evidence>
<organism evidence="9 10">
    <name type="scientific">Gossypium australe</name>
    <dbReference type="NCBI Taxonomy" id="47621"/>
    <lineage>
        <taxon>Eukaryota</taxon>
        <taxon>Viridiplantae</taxon>
        <taxon>Streptophyta</taxon>
        <taxon>Embryophyta</taxon>
        <taxon>Tracheophyta</taxon>
        <taxon>Spermatophyta</taxon>
        <taxon>Magnoliopsida</taxon>
        <taxon>eudicotyledons</taxon>
        <taxon>Gunneridae</taxon>
        <taxon>Pentapetalae</taxon>
        <taxon>rosids</taxon>
        <taxon>malvids</taxon>
        <taxon>Malvales</taxon>
        <taxon>Malvaceae</taxon>
        <taxon>Malvoideae</taxon>
        <taxon>Gossypium</taxon>
    </lineage>
</organism>
<evidence type="ECO:0000256" key="3">
    <source>
        <dbReference type="ARBA" id="ARBA00022722"/>
    </source>
</evidence>
<dbReference type="EMBL" id="SMMG02000003">
    <property type="protein sequence ID" value="KAA3480837.1"/>
    <property type="molecule type" value="Genomic_DNA"/>
</dbReference>
<evidence type="ECO:0000256" key="4">
    <source>
        <dbReference type="ARBA" id="ARBA00022759"/>
    </source>
</evidence>
<dbReference type="InterPro" id="IPR041577">
    <property type="entry name" value="RT_RNaseH_2"/>
</dbReference>
<keyword evidence="5" id="KW-0511">Multifunctional enzyme</keyword>
<dbReference type="Pfam" id="PF08284">
    <property type="entry name" value="RVP_2"/>
    <property type="match status" value="1"/>
</dbReference>
<dbReference type="CDD" id="cd00303">
    <property type="entry name" value="retropepsin_like"/>
    <property type="match status" value="1"/>
</dbReference>
<dbReference type="InterPro" id="IPR000477">
    <property type="entry name" value="RT_dom"/>
</dbReference>
<dbReference type="GO" id="GO:0016779">
    <property type="term" value="F:nucleotidyltransferase activity"/>
    <property type="evidence" value="ECO:0007669"/>
    <property type="project" value="UniProtKB-KW"/>
</dbReference>
<dbReference type="OrthoDB" id="1749844at2759"/>
<dbReference type="Pfam" id="PF17919">
    <property type="entry name" value="RT_RNaseH_2"/>
    <property type="match status" value="1"/>
</dbReference>
<feature type="region of interest" description="Disordered" evidence="6">
    <location>
        <begin position="1"/>
        <end position="24"/>
    </location>
</feature>
<dbReference type="InterPro" id="IPR021109">
    <property type="entry name" value="Peptidase_aspartic_dom_sf"/>
</dbReference>
<evidence type="ECO:0000256" key="2">
    <source>
        <dbReference type="ARBA" id="ARBA00022695"/>
    </source>
</evidence>
<evidence type="ECO:0000313" key="10">
    <source>
        <dbReference type="Proteomes" id="UP000325315"/>
    </source>
</evidence>
<dbReference type="Gene3D" id="2.40.70.10">
    <property type="entry name" value="Acid Proteases"/>
    <property type="match status" value="1"/>
</dbReference>
<feature type="domain" description="Reverse transcriptase" evidence="7">
    <location>
        <begin position="272"/>
        <end position="335"/>
    </location>
</feature>
<accession>A0A5B6WID2</accession>
<dbReference type="InterPro" id="IPR043128">
    <property type="entry name" value="Rev_trsase/Diguanyl_cyclase"/>
</dbReference>
<reference evidence="10" key="1">
    <citation type="journal article" date="2019" name="Plant Biotechnol. J.">
        <title>Genome sequencing of the Australian wild diploid species Gossypium australe highlights disease resistance and delayed gland morphogenesis.</title>
        <authorList>
            <person name="Cai Y."/>
            <person name="Cai X."/>
            <person name="Wang Q."/>
            <person name="Wang P."/>
            <person name="Zhang Y."/>
            <person name="Cai C."/>
            <person name="Xu Y."/>
            <person name="Wang K."/>
            <person name="Zhou Z."/>
            <person name="Wang C."/>
            <person name="Geng S."/>
            <person name="Li B."/>
            <person name="Dong Q."/>
            <person name="Hou Y."/>
            <person name="Wang H."/>
            <person name="Ai P."/>
            <person name="Liu Z."/>
            <person name="Yi F."/>
            <person name="Sun M."/>
            <person name="An G."/>
            <person name="Cheng J."/>
            <person name="Zhang Y."/>
            <person name="Shi Q."/>
            <person name="Xie Y."/>
            <person name="Shi X."/>
            <person name="Chang Y."/>
            <person name="Huang F."/>
            <person name="Chen Y."/>
            <person name="Hong S."/>
            <person name="Mi L."/>
            <person name="Sun Q."/>
            <person name="Zhang L."/>
            <person name="Zhou B."/>
            <person name="Peng R."/>
            <person name="Zhang X."/>
            <person name="Liu F."/>
        </authorList>
    </citation>
    <scope>NUCLEOTIDE SEQUENCE [LARGE SCALE GENOMIC DNA]</scope>
    <source>
        <strain evidence="10">cv. PA1801</strain>
    </source>
</reference>
<keyword evidence="4" id="KW-0255">Endonuclease</keyword>
<sequence>MQDRATQLIRGGNVTSSRGTTNDSTMISEARAPTRAYAIHAHEDTSSPDVITSTVSLYDTNVIALIDPGSTHSYICTNVVSSKSLPVKSTEFVIKVSSPLGKCVLVDKVCKNCPLMTQGYCFPTNLMLLPFDEFDTIELKCQNSEIIQIKSDESSELPIVISSMSSQRCMRKGFEAYLAYVLDTKVSESKIELVSVVCEYRDLFPEELPGLPAIREVEFAIEFIPGTLLISIAPYRMAQTELNELKSQLQELIDRDFARPSFSPWGAPVLFLKGATLFSEIDLRTGYYQLRVKDSIVPKTSSRTRYGHYEFLVMPFGLTNAPAFFMDLMNQIFRPNCLLNLANANFGFEKSNFWDILFQHNVRVDPSKISTVVDWKPPRNVSEVRSSLGLAGYYQRFVKGFLMIATPMTRLLQKDSFDQLKALLTEAPVLIQPELGKEFVIFSDALLNGLGCVLMQEGKVIAYASRQLKPHEKNYPTHNLELAAIVFALKIWQHHLYGENKFMKLRNVKTSCKLKECNVSLLLIQTIKSDLMIV</sequence>
<feature type="domain" description="Reverse transcriptase/retrotransposon-derived protein RNase H-like" evidence="8">
    <location>
        <begin position="413"/>
        <end position="502"/>
    </location>
</feature>
<keyword evidence="3" id="KW-0540">Nuclease</keyword>
<dbReference type="InterPro" id="IPR043502">
    <property type="entry name" value="DNA/RNA_pol_sf"/>
</dbReference>
<name>A0A5B6WID2_9ROSI</name>
<dbReference type="AlphaFoldDB" id="A0A5B6WID2"/>
<dbReference type="GO" id="GO:0004519">
    <property type="term" value="F:endonuclease activity"/>
    <property type="evidence" value="ECO:0007669"/>
    <property type="project" value="UniProtKB-KW"/>
</dbReference>
<evidence type="ECO:0000256" key="6">
    <source>
        <dbReference type="SAM" id="MobiDB-lite"/>
    </source>
</evidence>
<dbReference type="Gene3D" id="3.10.10.10">
    <property type="entry name" value="HIV Type 1 Reverse Transcriptase, subunit A, domain 1"/>
    <property type="match status" value="2"/>
</dbReference>
<evidence type="ECO:0000256" key="1">
    <source>
        <dbReference type="ARBA" id="ARBA00022679"/>
    </source>
</evidence>
<gene>
    <name evidence="9" type="ORF">EPI10_021247</name>
</gene>
<keyword evidence="4" id="KW-0378">Hydrolase</keyword>
<keyword evidence="10" id="KW-1185">Reference proteome</keyword>
<comment type="caution">
    <text evidence="9">The sequence shown here is derived from an EMBL/GenBank/DDBJ whole genome shotgun (WGS) entry which is preliminary data.</text>
</comment>
<dbReference type="InterPro" id="IPR050951">
    <property type="entry name" value="Retrovirus_Pol_polyprotein"/>
</dbReference>
<dbReference type="PANTHER" id="PTHR37984">
    <property type="entry name" value="PROTEIN CBG26694"/>
    <property type="match status" value="1"/>
</dbReference>
<keyword evidence="2" id="KW-0548">Nucleotidyltransferase</keyword>
<proteinExistence type="predicted"/>
<evidence type="ECO:0000256" key="5">
    <source>
        <dbReference type="ARBA" id="ARBA00023268"/>
    </source>
</evidence>
<dbReference type="Gene3D" id="3.30.70.270">
    <property type="match status" value="2"/>
</dbReference>
<dbReference type="Proteomes" id="UP000325315">
    <property type="component" value="Unassembled WGS sequence"/>
</dbReference>
<protein>
    <submittedName>
        <fullName evidence="9">DNA/RNA polymerases superfamily protein</fullName>
    </submittedName>
</protein>
<evidence type="ECO:0000313" key="9">
    <source>
        <dbReference type="EMBL" id="KAA3480837.1"/>
    </source>
</evidence>
<evidence type="ECO:0000259" key="8">
    <source>
        <dbReference type="Pfam" id="PF17919"/>
    </source>
</evidence>
<dbReference type="PANTHER" id="PTHR37984:SF5">
    <property type="entry name" value="PROTEIN NYNRIN-LIKE"/>
    <property type="match status" value="1"/>
</dbReference>
<feature type="compositionally biased region" description="Polar residues" evidence="6">
    <location>
        <begin position="13"/>
        <end position="24"/>
    </location>
</feature>
<dbReference type="SUPFAM" id="SSF56672">
    <property type="entry name" value="DNA/RNA polymerases"/>
    <property type="match status" value="1"/>
</dbReference>
<dbReference type="Pfam" id="PF00078">
    <property type="entry name" value="RVT_1"/>
    <property type="match status" value="1"/>
</dbReference>